<dbReference type="InterPro" id="IPR011712">
    <property type="entry name" value="Sig_transdc_His_kin_sub3_dim/P"/>
</dbReference>
<dbReference type="Proteomes" id="UP000317982">
    <property type="component" value="Unassembled WGS sequence"/>
</dbReference>
<gene>
    <name evidence="6" type="ORF">FL583_26740</name>
</gene>
<dbReference type="InterPro" id="IPR050482">
    <property type="entry name" value="Sensor_HK_TwoCompSys"/>
</dbReference>
<dbReference type="Gene3D" id="1.20.5.1930">
    <property type="match status" value="1"/>
</dbReference>
<dbReference type="GO" id="GO:0016020">
    <property type="term" value="C:membrane"/>
    <property type="evidence" value="ECO:0007669"/>
    <property type="project" value="InterPro"/>
</dbReference>
<evidence type="ECO:0000256" key="1">
    <source>
        <dbReference type="ARBA" id="ARBA00022679"/>
    </source>
</evidence>
<feature type="transmembrane region" description="Helical" evidence="4">
    <location>
        <begin position="109"/>
        <end position="142"/>
    </location>
</feature>
<comment type="caution">
    <text evidence="6">The sequence shown here is derived from an EMBL/GenBank/DDBJ whole genome shotgun (WGS) entry which is preliminary data.</text>
</comment>
<dbReference type="GO" id="GO:0000155">
    <property type="term" value="F:phosphorelay sensor kinase activity"/>
    <property type="evidence" value="ECO:0007669"/>
    <property type="project" value="InterPro"/>
</dbReference>
<keyword evidence="4" id="KW-0812">Transmembrane</keyword>
<keyword evidence="1" id="KW-0808">Transferase</keyword>
<protein>
    <submittedName>
        <fullName evidence="6">Sensor histidine kinase</fullName>
    </submittedName>
</protein>
<dbReference type="CDD" id="cd16917">
    <property type="entry name" value="HATPase_UhpB-NarQ-NarX-like"/>
    <property type="match status" value="1"/>
</dbReference>
<dbReference type="InParanoid" id="A0A545AKP2"/>
<dbReference type="EMBL" id="VIRS01000021">
    <property type="protein sequence ID" value="TQS41884.1"/>
    <property type="molecule type" value="Genomic_DNA"/>
</dbReference>
<dbReference type="Gene3D" id="3.30.565.10">
    <property type="entry name" value="Histidine kinase-like ATPase, C-terminal domain"/>
    <property type="match status" value="1"/>
</dbReference>
<keyword evidence="2 6" id="KW-0418">Kinase</keyword>
<reference evidence="6 7" key="1">
    <citation type="submission" date="2019-07" db="EMBL/GenBank/DDBJ databases">
        <title>Cryptosporangium phraense sp. nov., isolated from plant litter.</title>
        <authorList>
            <person name="Suriyachadkun C."/>
        </authorList>
    </citation>
    <scope>NUCLEOTIDE SEQUENCE [LARGE SCALE GENOMIC DNA]</scope>
    <source>
        <strain evidence="6 7">A-T 5661</strain>
    </source>
</reference>
<accession>A0A545AKP2</accession>
<dbReference type="RefSeq" id="WP_142707596.1">
    <property type="nucleotide sequence ID" value="NZ_VIRS01000021.1"/>
</dbReference>
<evidence type="ECO:0000259" key="5">
    <source>
        <dbReference type="Pfam" id="PF07730"/>
    </source>
</evidence>
<dbReference type="PANTHER" id="PTHR24421:SF63">
    <property type="entry name" value="SENSOR HISTIDINE KINASE DESK"/>
    <property type="match status" value="1"/>
</dbReference>
<name>A0A545AKP2_9ACTN</name>
<proteinExistence type="predicted"/>
<dbReference type="InterPro" id="IPR036890">
    <property type="entry name" value="HATPase_C_sf"/>
</dbReference>
<feature type="domain" description="Signal transduction histidine kinase subgroup 3 dimerisation and phosphoacceptor" evidence="5">
    <location>
        <begin position="199"/>
        <end position="263"/>
    </location>
</feature>
<keyword evidence="7" id="KW-1185">Reference proteome</keyword>
<evidence type="ECO:0000256" key="2">
    <source>
        <dbReference type="ARBA" id="ARBA00022777"/>
    </source>
</evidence>
<dbReference type="OrthoDB" id="5241784at2"/>
<evidence type="ECO:0000256" key="3">
    <source>
        <dbReference type="ARBA" id="ARBA00023012"/>
    </source>
</evidence>
<feature type="transmembrane region" description="Helical" evidence="4">
    <location>
        <begin position="154"/>
        <end position="178"/>
    </location>
</feature>
<dbReference type="Pfam" id="PF07730">
    <property type="entry name" value="HisKA_3"/>
    <property type="match status" value="1"/>
</dbReference>
<evidence type="ECO:0000313" key="6">
    <source>
        <dbReference type="EMBL" id="TQS41884.1"/>
    </source>
</evidence>
<feature type="transmembrane region" description="Helical" evidence="4">
    <location>
        <begin position="51"/>
        <end position="71"/>
    </location>
</feature>
<organism evidence="6 7">
    <name type="scientific">Cryptosporangium phraense</name>
    <dbReference type="NCBI Taxonomy" id="2593070"/>
    <lineage>
        <taxon>Bacteria</taxon>
        <taxon>Bacillati</taxon>
        <taxon>Actinomycetota</taxon>
        <taxon>Actinomycetes</taxon>
        <taxon>Cryptosporangiales</taxon>
        <taxon>Cryptosporangiaceae</taxon>
        <taxon>Cryptosporangium</taxon>
    </lineage>
</organism>
<dbReference type="AlphaFoldDB" id="A0A545AKP2"/>
<sequence length="388" mass="41305">MNPMRWWRSSDDLTRVVVYTRTSMLPLVAVGPFILVAAAGTQVGEISPGPLVALVAVVVAVSLIVLYVLDGQIMGRPLSRRDVGLWVGSVVVATVAIVVLPAGDVRGPGLVMIGAFAIAPLGGFGARWYVPAGLVVALAIALQSDVRDQPSRVASLTFQMLWIFLAVAWAVQASLWLVKVVRRLADADRTRAELAVAEERLRFARDLHDIVGRDLSAIAVTSDLVAELARRGRPEAAERAEEVRTIAQESLRQVRAAVRGYRAIDLRVELEGSAALLRSAGVTSRVTAQIGELPDDVRTAAAWVVREGVTNVVRHSAATVCRIEVREDDGVVRVRMENDGARGPIGTGSGLTGLTERLRPLGGALSFSQADGVFVLEASVPVTVGVPA</sequence>
<dbReference type="PANTHER" id="PTHR24421">
    <property type="entry name" value="NITRATE/NITRITE SENSOR PROTEIN NARX-RELATED"/>
    <property type="match status" value="1"/>
</dbReference>
<keyword evidence="4" id="KW-1133">Transmembrane helix</keyword>
<dbReference type="GO" id="GO:0046983">
    <property type="term" value="F:protein dimerization activity"/>
    <property type="evidence" value="ECO:0007669"/>
    <property type="project" value="InterPro"/>
</dbReference>
<keyword evidence="3" id="KW-0902">Two-component regulatory system</keyword>
<feature type="transmembrane region" description="Helical" evidence="4">
    <location>
        <begin position="83"/>
        <end position="103"/>
    </location>
</feature>
<evidence type="ECO:0000313" key="7">
    <source>
        <dbReference type="Proteomes" id="UP000317982"/>
    </source>
</evidence>
<keyword evidence="4" id="KW-0472">Membrane</keyword>
<evidence type="ECO:0000256" key="4">
    <source>
        <dbReference type="SAM" id="Phobius"/>
    </source>
</evidence>
<dbReference type="SUPFAM" id="SSF55874">
    <property type="entry name" value="ATPase domain of HSP90 chaperone/DNA topoisomerase II/histidine kinase"/>
    <property type="match status" value="1"/>
</dbReference>